<keyword evidence="4 7" id="KW-0106">Calcium</keyword>
<dbReference type="OrthoDB" id="5855789at2759"/>
<dbReference type="InterPro" id="IPR002126">
    <property type="entry name" value="Cadherin-like_dom"/>
</dbReference>
<dbReference type="InterPro" id="IPR015919">
    <property type="entry name" value="Cadherin-like_sf"/>
</dbReference>
<dbReference type="GO" id="GO:0005886">
    <property type="term" value="C:plasma membrane"/>
    <property type="evidence" value="ECO:0007669"/>
    <property type="project" value="UniProtKB-SubCell"/>
</dbReference>
<evidence type="ECO:0000256" key="2">
    <source>
        <dbReference type="ARBA" id="ARBA00022692"/>
    </source>
</evidence>
<evidence type="ECO:0000256" key="4">
    <source>
        <dbReference type="ARBA" id="ARBA00022837"/>
    </source>
</evidence>
<dbReference type="EMBL" id="UYRT01100656">
    <property type="protein sequence ID" value="VDN42645.1"/>
    <property type="molecule type" value="Genomic_DNA"/>
</dbReference>
<gene>
    <name evidence="9" type="ORF">GPUH_LOCUS24289</name>
</gene>
<comment type="subcellular location">
    <subcellularLocation>
        <location evidence="1">Membrane</location>
    </subcellularLocation>
</comment>
<proteinExistence type="predicted"/>
<evidence type="ECO:0000256" key="7">
    <source>
        <dbReference type="PROSITE-ProRule" id="PRU00043"/>
    </source>
</evidence>
<dbReference type="PRINTS" id="PR00205">
    <property type="entry name" value="CADHERIN"/>
</dbReference>
<evidence type="ECO:0000313" key="10">
    <source>
        <dbReference type="Proteomes" id="UP000271098"/>
    </source>
</evidence>
<dbReference type="PANTHER" id="PTHR24026:SF126">
    <property type="entry name" value="PROTOCADHERIN FAT 4"/>
    <property type="match status" value="1"/>
</dbReference>
<dbReference type="PANTHER" id="PTHR24026">
    <property type="entry name" value="FAT ATYPICAL CADHERIN-RELATED"/>
    <property type="match status" value="1"/>
</dbReference>
<keyword evidence="5" id="KW-1133">Transmembrane helix</keyword>
<evidence type="ECO:0000313" key="11">
    <source>
        <dbReference type="WBParaSite" id="GPUH_0002432101-mRNA-1"/>
    </source>
</evidence>
<accession>A0A183ETK0</accession>
<dbReference type="PROSITE" id="PS00232">
    <property type="entry name" value="CADHERIN_1"/>
    <property type="match status" value="2"/>
</dbReference>
<feature type="domain" description="Cadherin" evidence="8">
    <location>
        <begin position="3"/>
        <end position="47"/>
    </location>
</feature>
<sequence length="160" mass="17506">MLLDILPKQLERFSVTVIATDSGLPPLSSECTIDVEVLDVNDNPPHFGQAVYKAAVMENLDPGTKVLAHDPDSEHFGRVSYEITSDAVAFHIAEDGWITTTEKLDRELKSSHRLTVKATDGGTPPLSDIAIVEIEVEDQNDNAPVFKHCNMTAVVQVLLL</sequence>
<dbReference type="InterPro" id="IPR020894">
    <property type="entry name" value="Cadherin_CS"/>
</dbReference>
<dbReference type="SMART" id="SM00112">
    <property type="entry name" value="CA"/>
    <property type="match status" value="1"/>
</dbReference>
<reference evidence="11" key="1">
    <citation type="submission" date="2016-06" db="UniProtKB">
        <authorList>
            <consortium name="WormBaseParasite"/>
        </authorList>
    </citation>
    <scope>IDENTIFICATION</scope>
</reference>
<name>A0A183ETK0_9BILA</name>
<dbReference type="Pfam" id="PF00028">
    <property type="entry name" value="Cadherin"/>
    <property type="match status" value="1"/>
</dbReference>
<keyword evidence="10" id="KW-1185">Reference proteome</keyword>
<evidence type="ECO:0000259" key="8">
    <source>
        <dbReference type="PROSITE" id="PS50268"/>
    </source>
</evidence>
<dbReference type="GO" id="GO:0007156">
    <property type="term" value="P:homophilic cell adhesion via plasma membrane adhesion molecules"/>
    <property type="evidence" value="ECO:0007669"/>
    <property type="project" value="InterPro"/>
</dbReference>
<dbReference type="GO" id="GO:0005509">
    <property type="term" value="F:calcium ion binding"/>
    <property type="evidence" value="ECO:0007669"/>
    <property type="project" value="UniProtKB-UniRule"/>
</dbReference>
<dbReference type="WBParaSite" id="GPUH_0002432101-mRNA-1">
    <property type="protein sequence ID" value="GPUH_0002432101-mRNA-1"/>
    <property type="gene ID" value="GPUH_0002432101"/>
</dbReference>
<dbReference type="CDD" id="cd11304">
    <property type="entry name" value="Cadherin_repeat"/>
    <property type="match status" value="2"/>
</dbReference>
<organism evidence="11">
    <name type="scientific">Gongylonema pulchrum</name>
    <dbReference type="NCBI Taxonomy" id="637853"/>
    <lineage>
        <taxon>Eukaryota</taxon>
        <taxon>Metazoa</taxon>
        <taxon>Ecdysozoa</taxon>
        <taxon>Nematoda</taxon>
        <taxon>Chromadorea</taxon>
        <taxon>Rhabditida</taxon>
        <taxon>Spirurina</taxon>
        <taxon>Spiruromorpha</taxon>
        <taxon>Spiruroidea</taxon>
        <taxon>Gongylonematidae</taxon>
        <taxon>Gongylonema</taxon>
    </lineage>
</organism>
<evidence type="ECO:0000256" key="5">
    <source>
        <dbReference type="ARBA" id="ARBA00022989"/>
    </source>
</evidence>
<dbReference type="GO" id="GO:0007411">
    <property type="term" value="P:axon guidance"/>
    <property type="evidence" value="ECO:0007669"/>
    <property type="project" value="UniProtKB-ARBA"/>
</dbReference>
<evidence type="ECO:0000256" key="6">
    <source>
        <dbReference type="ARBA" id="ARBA00023136"/>
    </source>
</evidence>
<keyword evidence="3" id="KW-0677">Repeat</keyword>
<dbReference type="Proteomes" id="UP000271098">
    <property type="component" value="Unassembled WGS sequence"/>
</dbReference>
<feature type="domain" description="Cadherin" evidence="8">
    <location>
        <begin position="48"/>
        <end position="146"/>
    </location>
</feature>
<protein>
    <submittedName>
        <fullName evidence="11">CA domain-containing protein</fullName>
    </submittedName>
</protein>
<dbReference type="SUPFAM" id="SSF49313">
    <property type="entry name" value="Cadherin-like"/>
    <property type="match status" value="2"/>
</dbReference>
<evidence type="ECO:0000256" key="3">
    <source>
        <dbReference type="ARBA" id="ARBA00022737"/>
    </source>
</evidence>
<reference evidence="9 10" key="2">
    <citation type="submission" date="2018-11" db="EMBL/GenBank/DDBJ databases">
        <authorList>
            <consortium name="Pathogen Informatics"/>
        </authorList>
    </citation>
    <scope>NUCLEOTIDE SEQUENCE [LARGE SCALE GENOMIC DNA]</scope>
</reference>
<evidence type="ECO:0000313" key="9">
    <source>
        <dbReference type="EMBL" id="VDN42645.1"/>
    </source>
</evidence>
<evidence type="ECO:0000256" key="1">
    <source>
        <dbReference type="ARBA" id="ARBA00004370"/>
    </source>
</evidence>
<keyword evidence="2" id="KW-0812">Transmembrane</keyword>
<dbReference type="PROSITE" id="PS50268">
    <property type="entry name" value="CADHERIN_2"/>
    <property type="match status" value="2"/>
</dbReference>
<dbReference type="FunFam" id="2.60.40.60:FF:000020">
    <property type="entry name" value="Dachsous cadherin-related 1b"/>
    <property type="match status" value="1"/>
</dbReference>
<keyword evidence="6" id="KW-0472">Membrane</keyword>
<dbReference type="Gene3D" id="2.60.40.60">
    <property type="entry name" value="Cadherins"/>
    <property type="match status" value="2"/>
</dbReference>
<dbReference type="AlphaFoldDB" id="A0A183ETK0"/>